<sequence>MTTMTGAPAVPEGRLVLVRHGKTEWSESGQHTGTTDIELTEQGEADAATLPQRLSGFDVGLVLTSPMQRARRTAEIAGFGGAEVDPNLVEWDYGGYEGRTTKDIRAELGYDWAVFEDGVVPGDTPGETVEEVAARASRVLLRAAPVLASRDVLLFGHGHALRILATVFLREQPRFAAKLLLDAGSVSVLEYEREQPAVKMWNSLG</sequence>
<reference evidence="1 2" key="1">
    <citation type="submission" date="2013-08" db="EMBL/GenBank/DDBJ databases">
        <title>The genome sequence of Knoellia flava.</title>
        <authorList>
            <person name="Zhu W."/>
            <person name="Wang G."/>
        </authorList>
    </citation>
    <scope>NUCLEOTIDE SEQUENCE [LARGE SCALE GENOMIC DNA]</scope>
    <source>
        <strain evidence="1 2">TL1</strain>
    </source>
</reference>
<dbReference type="Pfam" id="PF00300">
    <property type="entry name" value="His_Phos_1"/>
    <property type="match status" value="1"/>
</dbReference>
<evidence type="ECO:0000313" key="1">
    <source>
        <dbReference type="EMBL" id="KGN29667.1"/>
    </source>
</evidence>
<dbReference type="SMART" id="SM00855">
    <property type="entry name" value="PGAM"/>
    <property type="match status" value="1"/>
</dbReference>
<dbReference type="InterPro" id="IPR050275">
    <property type="entry name" value="PGM_Phosphatase"/>
</dbReference>
<protein>
    <submittedName>
        <fullName evidence="1">Phosphoglycerate mutase</fullName>
    </submittedName>
</protein>
<name>A0ABR4XCP1_9MICO</name>
<accession>A0ABR4XCP1</accession>
<dbReference type="Gene3D" id="3.40.50.1240">
    <property type="entry name" value="Phosphoglycerate mutase-like"/>
    <property type="match status" value="1"/>
</dbReference>
<evidence type="ECO:0000313" key="2">
    <source>
        <dbReference type="Proteomes" id="UP000029990"/>
    </source>
</evidence>
<keyword evidence="2" id="KW-1185">Reference proteome</keyword>
<dbReference type="Proteomes" id="UP000029990">
    <property type="component" value="Unassembled WGS sequence"/>
</dbReference>
<proteinExistence type="predicted"/>
<dbReference type="PANTHER" id="PTHR48100">
    <property type="entry name" value="BROAD-SPECIFICITY PHOSPHATASE YOR283W-RELATED"/>
    <property type="match status" value="1"/>
</dbReference>
<dbReference type="CDD" id="cd07067">
    <property type="entry name" value="HP_PGM_like"/>
    <property type="match status" value="1"/>
</dbReference>
<comment type="caution">
    <text evidence="1">The sequence shown here is derived from an EMBL/GenBank/DDBJ whole genome shotgun (WGS) entry which is preliminary data.</text>
</comment>
<gene>
    <name evidence="1" type="ORF">N798_12825</name>
</gene>
<dbReference type="PIRSF" id="PIRSF000709">
    <property type="entry name" value="6PFK_2-Ptase"/>
    <property type="match status" value="1"/>
</dbReference>
<dbReference type="InterPro" id="IPR029033">
    <property type="entry name" value="His_PPase_superfam"/>
</dbReference>
<dbReference type="EMBL" id="AVPI01000043">
    <property type="protein sequence ID" value="KGN29667.1"/>
    <property type="molecule type" value="Genomic_DNA"/>
</dbReference>
<organism evidence="1 2">
    <name type="scientific">Knoellia flava TL1</name>
    <dbReference type="NCBI Taxonomy" id="1385518"/>
    <lineage>
        <taxon>Bacteria</taxon>
        <taxon>Bacillati</taxon>
        <taxon>Actinomycetota</taxon>
        <taxon>Actinomycetes</taxon>
        <taxon>Micrococcales</taxon>
        <taxon>Intrasporangiaceae</taxon>
        <taxon>Knoellia</taxon>
    </lineage>
</organism>
<dbReference type="SUPFAM" id="SSF53254">
    <property type="entry name" value="Phosphoglycerate mutase-like"/>
    <property type="match status" value="1"/>
</dbReference>
<dbReference type="InterPro" id="IPR013078">
    <property type="entry name" value="His_Pase_superF_clade-1"/>
</dbReference>
<dbReference type="PANTHER" id="PTHR48100:SF15">
    <property type="entry name" value="SEDOHEPTULOSE 1,7-BISPHOSPHATASE"/>
    <property type="match status" value="1"/>
</dbReference>